<dbReference type="Pfam" id="PF01998">
    <property type="entry name" value="DUF131"/>
    <property type="match status" value="1"/>
</dbReference>
<feature type="transmembrane region" description="Helical" evidence="1">
    <location>
        <begin position="6"/>
        <end position="31"/>
    </location>
</feature>
<dbReference type="EMBL" id="SNYS01000005">
    <property type="protein sequence ID" value="TDQ70986.1"/>
    <property type="molecule type" value="Genomic_DNA"/>
</dbReference>
<dbReference type="RefSeq" id="WP_133516578.1">
    <property type="nucleotide sequence ID" value="NZ_JAHDUW010000001.1"/>
</dbReference>
<organism evidence="2 3">
    <name type="scientific">Methanimicrococcus blatticola</name>
    <dbReference type="NCBI Taxonomy" id="91560"/>
    <lineage>
        <taxon>Archaea</taxon>
        <taxon>Methanobacteriati</taxon>
        <taxon>Methanobacteriota</taxon>
        <taxon>Stenosarchaea group</taxon>
        <taxon>Methanomicrobia</taxon>
        <taxon>Methanosarcinales</taxon>
        <taxon>Methanosarcinaceae</taxon>
        <taxon>Methanimicrococcus</taxon>
    </lineage>
</organism>
<keyword evidence="1" id="KW-0472">Membrane</keyword>
<feature type="transmembrane region" description="Helical" evidence="1">
    <location>
        <begin position="100"/>
        <end position="118"/>
    </location>
</feature>
<name>A0A484F7T6_9EURY</name>
<dbReference type="AlphaFoldDB" id="A0A484F7T6"/>
<accession>A0A484F7T6</accession>
<gene>
    <name evidence="2" type="ORF">C7391_0084</name>
</gene>
<feature type="transmembrane region" description="Helical" evidence="1">
    <location>
        <begin position="124"/>
        <end position="142"/>
    </location>
</feature>
<dbReference type="InterPro" id="IPR002849">
    <property type="entry name" value="DUF131"/>
</dbReference>
<keyword evidence="1" id="KW-1133">Transmembrane helix</keyword>
<evidence type="ECO:0000313" key="3">
    <source>
        <dbReference type="Proteomes" id="UP000294855"/>
    </source>
</evidence>
<proteinExistence type="predicted"/>
<sequence length="148" mass="16957">MADVNVYFFWPGLIVSILLSIIFSILLTIGLNLQAKRRMNSAGFETYPNDSDYNCNDNCNDDSTNCHDDYMNCHNDYEGDSDFNEKRNNPNFDDEPRSKTSGMIMIGPIPIIFGNGGFRFDKNAFKYALAFFLIVLISWILLSRIVRL</sequence>
<keyword evidence="3" id="KW-1185">Reference proteome</keyword>
<dbReference type="NCBIfam" id="TIGR00304">
    <property type="entry name" value="TIGR00304 family membrane protein"/>
    <property type="match status" value="1"/>
</dbReference>
<dbReference type="Proteomes" id="UP000294855">
    <property type="component" value="Unassembled WGS sequence"/>
</dbReference>
<protein>
    <submittedName>
        <fullName evidence="2">Uncharacterized protein DUF131</fullName>
    </submittedName>
</protein>
<evidence type="ECO:0000313" key="2">
    <source>
        <dbReference type="EMBL" id="TDQ70986.1"/>
    </source>
</evidence>
<evidence type="ECO:0000256" key="1">
    <source>
        <dbReference type="SAM" id="Phobius"/>
    </source>
</evidence>
<reference evidence="2 3" key="1">
    <citation type="submission" date="2019-03" db="EMBL/GenBank/DDBJ databases">
        <title>Genomic Encyclopedia of Type Strains, Phase IV (KMG-IV): sequencing the most valuable type-strain genomes for metagenomic binning, comparative biology and taxonomic classification.</title>
        <authorList>
            <person name="Goeker M."/>
        </authorList>
    </citation>
    <scope>NUCLEOTIDE SEQUENCE [LARGE SCALE GENOMIC DNA]</scope>
    <source>
        <strain evidence="2 3">DSM 13328</strain>
    </source>
</reference>
<keyword evidence="1" id="KW-0812">Transmembrane</keyword>
<comment type="caution">
    <text evidence="2">The sequence shown here is derived from an EMBL/GenBank/DDBJ whole genome shotgun (WGS) entry which is preliminary data.</text>
</comment>